<evidence type="ECO:0000313" key="2">
    <source>
        <dbReference type="EMBL" id="KAF7412570.1"/>
    </source>
</evidence>
<keyword evidence="3" id="KW-1185">Reference proteome</keyword>
<evidence type="ECO:0000313" key="3">
    <source>
        <dbReference type="Proteomes" id="UP000614350"/>
    </source>
</evidence>
<dbReference type="AlphaFoldDB" id="A0A834KUK7"/>
<feature type="compositionally biased region" description="Basic and acidic residues" evidence="1">
    <location>
        <begin position="98"/>
        <end position="126"/>
    </location>
</feature>
<feature type="region of interest" description="Disordered" evidence="1">
    <location>
        <begin position="88"/>
        <end position="126"/>
    </location>
</feature>
<gene>
    <name evidence="2" type="ORF">HZH66_001466</name>
</gene>
<reference evidence="2" key="1">
    <citation type="journal article" date="2020" name="G3 (Bethesda)">
        <title>High-Quality Assemblies for Three Invasive Social Wasps from the &lt;i&gt;Vespula&lt;/i&gt; Genus.</title>
        <authorList>
            <person name="Harrop T.W.R."/>
            <person name="Guhlin J."/>
            <person name="McLaughlin G.M."/>
            <person name="Permina E."/>
            <person name="Stockwell P."/>
            <person name="Gilligan J."/>
            <person name="Le Lec M.F."/>
            <person name="Gruber M.A.M."/>
            <person name="Quinn O."/>
            <person name="Lovegrove M."/>
            <person name="Duncan E.J."/>
            <person name="Remnant E.J."/>
            <person name="Van Eeckhoven J."/>
            <person name="Graham B."/>
            <person name="Knapp R.A."/>
            <person name="Langford K.W."/>
            <person name="Kronenberg Z."/>
            <person name="Press M.O."/>
            <person name="Eacker S.M."/>
            <person name="Wilson-Rankin E.E."/>
            <person name="Purcell J."/>
            <person name="Lester P.J."/>
            <person name="Dearden P.K."/>
        </authorList>
    </citation>
    <scope>NUCLEOTIDE SEQUENCE</scope>
    <source>
        <strain evidence="2">Marl-1</strain>
    </source>
</reference>
<proteinExistence type="predicted"/>
<sequence length="177" mass="20727">MREWLRLRCFIENPESTNAVSQKQLLVQIIEVGGRVEEEGRTANNEAERCLIDYDIFLPYQINEKLLLSIPTLLILQISIYVYKEAKKEEKKRKIKKNIKEEERKETERKRIRKNSGEESRSRVTGLEKGRVKVKASLVADRPRSTISDSKEKLKKERKVLPFLLDHSDCDQAVRST</sequence>
<dbReference type="EMBL" id="JACSEA010000001">
    <property type="protein sequence ID" value="KAF7412570.1"/>
    <property type="molecule type" value="Genomic_DNA"/>
</dbReference>
<organism evidence="2 3">
    <name type="scientific">Vespula vulgaris</name>
    <name type="common">Yellow jacket</name>
    <name type="synonym">Wasp</name>
    <dbReference type="NCBI Taxonomy" id="7454"/>
    <lineage>
        <taxon>Eukaryota</taxon>
        <taxon>Metazoa</taxon>
        <taxon>Ecdysozoa</taxon>
        <taxon>Arthropoda</taxon>
        <taxon>Hexapoda</taxon>
        <taxon>Insecta</taxon>
        <taxon>Pterygota</taxon>
        <taxon>Neoptera</taxon>
        <taxon>Endopterygota</taxon>
        <taxon>Hymenoptera</taxon>
        <taxon>Apocrita</taxon>
        <taxon>Aculeata</taxon>
        <taxon>Vespoidea</taxon>
        <taxon>Vespidae</taxon>
        <taxon>Vespinae</taxon>
        <taxon>Vespula</taxon>
    </lineage>
</organism>
<evidence type="ECO:0000256" key="1">
    <source>
        <dbReference type="SAM" id="MobiDB-lite"/>
    </source>
</evidence>
<dbReference type="Proteomes" id="UP000614350">
    <property type="component" value="Unassembled WGS sequence"/>
</dbReference>
<name>A0A834KUK7_VESVU</name>
<protein>
    <submittedName>
        <fullName evidence="2">Uncharacterized protein</fullName>
    </submittedName>
</protein>
<comment type="caution">
    <text evidence="2">The sequence shown here is derived from an EMBL/GenBank/DDBJ whole genome shotgun (WGS) entry which is preliminary data.</text>
</comment>
<accession>A0A834KUK7</accession>